<name>A0A371EMH4_MUCPR</name>
<evidence type="ECO:0000256" key="1">
    <source>
        <dbReference type="SAM" id="MobiDB-lite"/>
    </source>
</evidence>
<dbReference type="AlphaFoldDB" id="A0A371EMH4"/>
<dbReference type="EMBL" id="QJKJ01013135">
    <property type="protein sequence ID" value="RDX67099.1"/>
    <property type="molecule type" value="Genomic_DNA"/>
</dbReference>
<sequence length="94" mass="10414">MTLALETEIGVLESFLVWRQDMEYESESMHGRSYLELHTSKLDNLGGFGKIKQRSTSSPFLVQPRLISLGGKGNTWKDGGGRSGPSGRLARAMR</sequence>
<proteinExistence type="predicted"/>
<feature type="non-terminal residue" evidence="2">
    <location>
        <position position="1"/>
    </location>
</feature>
<evidence type="ECO:0000313" key="2">
    <source>
        <dbReference type="EMBL" id="RDX67099.1"/>
    </source>
</evidence>
<organism evidence="2 3">
    <name type="scientific">Mucuna pruriens</name>
    <name type="common">Velvet bean</name>
    <name type="synonym">Dolichos pruriens</name>
    <dbReference type="NCBI Taxonomy" id="157652"/>
    <lineage>
        <taxon>Eukaryota</taxon>
        <taxon>Viridiplantae</taxon>
        <taxon>Streptophyta</taxon>
        <taxon>Embryophyta</taxon>
        <taxon>Tracheophyta</taxon>
        <taxon>Spermatophyta</taxon>
        <taxon>Magnoliopsida</taxon>
        <taxon>eudicotyledons</taxon>
        <taxon>Gunneridae</taxon>
        <taxon>Pentapetalae</taxon>
        <taxon>rosids</taxon>
        <taxon>fabids</taxon>
        <taxon>Fabales</taxon>
        <taxon>Fabaceae</taxon>
        <taxon>Papilionoideae</taxon>
        <taxon>50 kb inversion clade</taxon>
        <taxon>NPAAA clade</taxon>
        <taxon>indigoferoid/millettioid clade</taxon>
        <taxon>Phaseoleae</taxon>
        <taxon>Mucuna</taxon>
    </lineage>
</organism>
<accession>A0A371EMH4</accession>
<keyword evidence="3" id="KW-1185">Reference proteome</keyword>
<gene>
    <name evidence="2" type="ORF">CR513_54066</name>
</gene>
<protein>
    <submittedName>
        <fullName evidence="2">Uncharacterized protein</fullName>
    </submittedName>
</protein>
<reference evidence="2" key="1">
    <citation type="submission" date="2018-05" db="EMBL/GenBank/DDBJ databases">
        <title>Draft genome of Mucuna pruriens seed.</title>
        <authorList>
            <person name="Nnadi N.E."/>
            <person name="Vos R."/>
            <person name="Hasami M.H."/>
            <person name="Devisetty U.K."/>
            <person name="Aguiy J.C."/>
        </authorList>
    </citation>
    <scope>NUCLEOTIDE SEQUENCE [LARGE SCALE GENOMIC DNA]</scope>
    <source>
        <strain evidence="2">JCA_2017</strain>
    </source>
</reference>
<feature type="region of interest" description="Disordered" evidence="1">
    <location>
        <begin position="71"/>
        <end position="94"/>
    </location>
</feature>
<dbReference type="Proteomes" id="UP000257109">
    <property type="component" value="Unassembled WGS sequence"/>
</dbReference>
<comment type="caution">
    <text evidence="2">The sequence shown here is derived from an EMBL/GenBank/DDBJ whole genome shotgun (WGS) entry which is preliminary data.</text>
</comment>
<evidence type="ECO:0000313" key="3">
    <source>
        <dbReference type="Proteomes" id="UP000257109"/>
    </source>
</evidence>